<keyword evidence="2" id="KW-1185">Reference proteome</keyword>
<dbReference type="RefSeq" id="WP_104004354.1">
    <property type="nucleotide sequence ID" value="NZ_FNVQ01000003.1"/>
</dbReference>
<gene>
    <name evidence="1" type="ORF">SAMN05444390_103528</name>
</gene>
<proteinExistence type="predicted"/>
<accession>A0A1H6CHU6</accession>
<reference evidence="1 2" key="1">
    <citation type="submission" date="2016-10" db="EMBL/GenBank/DDBJ databases">
        <authorList>
            <person name="de Groot N.N."/>
        </authorList>
    </citation>
    <scope>NUCLEOTIDE SEQUENCE [LARGE SCALE GENOMIC DNA]</scope>
    <source>
        <strain evidence="1 2">DSM 22012</strain>
    </source>
</reference>
<dbReference type="OrthoDB" id="6119943at2"/>
<evidence type="ECO:0000313" key="2">
    <source>
        <dbReference type="Proteomes" id="UP000236745"/>
    </source>
</evidence>
<protein>
    <submittedName>
        <fullName evidence="1">Uncharacterized protein</fullName>
    </submittedName>
</protein>
<evidence type="ECO:0000313" key="1">
    <source>
        <dbReference type="EMBL" id="SEG72590.1"/>
    </source>
</evidence>
<dbReference type="AlphaFoldDB" id="A0A1H6CHU6"/>
<dbReference type="EMBL" id="FNVQ01000003">
    <property type="protein sequence ID" value="SEG72590.1"/>
    <property type="molecule type" value="Genomic_DNA"/>
</dbReference>
<name>A0A1H6CHU6_9GAMM</name>
<dbReference type="Proteomes" id="UP000236745">
    <property type="component" value="Unassembled WGS sequence"/>
</dbReference>
<sequence length="127" mass="14680">MSKLQIVLVGILIMAALGVWNFQRSNQQKAVLEQSGFAISERLGGSPELVLDSTRRELALIHPEGAERFSLNELQNAEIGYDDHEDRARYHYRIELSFTEQRKRRVNYATEWDAQTALERFQSLVKD</sequence>
<organism evidence="1 2">
    <name type="scientific">Marinobacterium lutimaris</name>
    <dbReference type="NCBI Taxonomy" id="568106"/>
    <lineage>
        <taxon>Bacteria</taxon>
        <taxon>Pseudomonadati</taxon>
        <taxon>Pseudomonadota</taxon>
        <taxon>Gammaproteobacteria</taxon>
        <taxon>Oceanospirillales</taxon>
        <taxon>Oceanospirillaceae</taxon>
        <taxon>Marinobacterium</taxon>
    </lineage>
</organism>